<name>A0ABR4H3S7_9EURO</name>
<dbReference type="EMBL" id="JBFXLT010000079">
    <property type="protein sequence ID" value="KAL2809985.1"/>
    <property type="molecule type" value="Genomic_DNA"/>
</dbReference>
<evidence type="ECO:0000313" key="2">
    <source>
        <dbReference type="Proteomes" id="UP001610334"/>
    </source>
</evidence>
<evidence type="ECO:0000313" key="1">
    <source>
        <dbReference type="EMBL" id="KAL2809985.1"/>
    </source>
</evidence>
<protein>
    <submittedName>
        <fullName evidence="1">Uncharacterized protein</fullName>
    </submittedName>
</protein>
<accession>A0ABR4H3S7</accession>
<proteinExistence type="predicted"/>
<sequence>MTCTERGVCLTAYQYNDPPLRYGVLCQRLWQRTQHLEKDGFKRLNLEHHHQTGDDDDTYIHKLWPSAFADHKGNRAFTIWEDHEPCTSLYPLISFSIYFTHPAAGDPRTDMPGLFSLIRQEIVNFYFRLDFYFLPNASRETCMAHYRAEMANAPSYHDVLDLVERRLRTRLTQSPRSMCRSITDEFTFDGRRWRGALCICTGENRTETGETLECLLFDCSDDDDEAVSSSTITTTWNAFLPISSTSPGAGTTGETAATWMWDLAYPFRDRCVEARKQAMERDWGYWA</sequence>
<gene>
    <name evidence="1" type="ORF">BJX63DRAFT_434740</name>
</gene>
<organism evidence="1 2">
    <name type="scientific">Aspergillus granulosus</name>
    <dbReference type="NCBI Taxonomy" id="176169"/>
    <lineage>
        <taxon>Eukaryota</taxon>
        <taxon>Fungi</taxon>
        <taxon>Dikarya</taxon>
        <taxon>Ascomycota</taxon>
        <taxon>Pezizomycotina</taxon>
        <taxon>Eurotiomycetes</taxon>
        <taxon>Eurotiomycetidae</taxon>
        <taxon>Eurotiales</taxon>
        <taxon>Aspergillaceae</taxon>
        <taxon>Aspergillus</taxon>
        <taxon>Aspergillus subgen. Nidulantes</taxon>
    </lineage>
</organism>
<reference evidence="1 2" key="1">
    <citation type="submission" date="2024-07" db="EMBL/GenBank/DDBJ databases">
        <title>Section-level genome sequencing and comparative genomics of Aspergillus sections Usti and Cavernicolus.</title>
        <authorList>
            <consortium name="Lawrence Berkeley National Laboratory"/>
            <person name="Nybo J.L."/>
            <person name="Vesth T.C."/>
            <person name="Theobald S."/>
            <person name="Frisvad J.C."/>
            <person name="Larsen T.O."/>
            <person name="Kjaerboelling I."/>
            <person name="Rothschild-Mancinelli K."/>
            <person name="Lyhne E.K."/>
            <person name="Kogle M.E."/>
            <person name="Barry K."/>
            <person name="Clum A."/>
            <person name="Na H."/>
            <person name="Ledsgaard L."/>
            <person name="Lin J."/>
            <person name="Lipzen A."/>
            <person name="Kuo A."/>
            <person name="Riley R."/>
            <person name="Mondo S."/>
            <person name="Labutti K."/>
            <person name="Haridas S."/>
            <person name="Pangalinan J."/>
            <person name="Salamov A.A."/>
            <person name="Simmons B.A."/>
            <person name="Magnuson J.K."/>
            <person name="Chen J."/>
            <person name="Drula E."/>
            <person name="Henrissat B."/>
            <person name="Wiebenga A."/>
            <person name="Lubbers R.J."/>
            <person name="Gomes A.C."/>
            <person name="Makela M.R."/>
            <person name="Stajich J."/>
            <person name="Grigoriev I.V."/>
            <person name="Mortensen U.H."/>
            <person name="De Vries R.P."/>
            <person name="Baker S.E."/>
            <person name="Andersen M.R."/>
        </authorList>
    </citation>
    <scope>NUCLEOTIDE SEQUENCE [LARGE SCALE GENOMIC DNA]</scope>
    <source>
        <strain evidence="1 2">CBS 588.65</strain>
    </source>
</reference>
<comment type="caution">
    <text evidence="1">The sequence shown here is derived from an EMBL/GenBank/DDBJ whole genome shotgun (WGS) entry which is preliminary data.</text>
</comment>
<dbReference type="Proteomes" id="UP001610334">
    <property type="component" value="Unassembled WGS sequence"/>
</dbReference>
<keyword evidence="2" id="KW-1185">Reference proteome</keyword>